<keyword evidence="1" id="KW-0472">Membrane</keyword>
<feature type="transmembrane region" description="Helical" evidence="1">
    <location>
        <begin position="386"/>
        <end position="405"/>
    </location>
</feature>
<name>A0A437MCH4_9PROT</name>
<sequence length="437" mass="46851">MAETETQPPREPIPAPARKLMAVGGVLAALMVPTLLINGLVREREGRQRSVSDAIAQSWGPDQMVTAPVLVVPWQAPPVQPGAPVREGELVLPPEELRADAVLAPEERRRGLFSATVYTARLQFAGQFQLQRLRVAQVPEAELRWQDAHLMVGSNGMRMGGVAPRLRWGEAAPDAEETFVMGGACGRRTALRWNAGLDGPPEPGRRIAFDLRMALRGSEALHVLPLAGRSHVTMQAAWPTPSFVGGDLPERSEVTPDGFSAEWRGGAGQVLPVQGSVNCQLDTAQAVGVELLQAVPTYRMVNRASKYALFFLALAFMTCGCFEMLARVRVHVVQYALLGASVVMFPLLLLALGEAVGFAAAYVLTAAAVVLQSGAFVGSVTRRRGLGLAMGGVLSGLFGFLYVVLSLEALSLLVGTMALFAVLSVVMALTRRVEWGR</sequence>
<keyword evidence="1" id="KW-1133">Transmembrane helix</keyword>
<keyword evidence="3" id="KW-1185">Reference proteome</keyword>
<gene>
    <name evidence="2" type="ORF">EOD42_17340</name>
</gene>
<evidence type="ECO:0000313" key="3">
    <source>
        <dbReference type="Proteomes" id="UP000282957"/>
    </source>
</evidence>
<dbReference type="Proteomes" id="UP000282957">
    <property type="component" value="Unassembled WGS sequence"/>
</dbReference>
<protein>
    <submittedName>
        <fullName evidence="2">Cell envelope integrity protein CreD</fullName>
    </submittedName>
</protein>
<evidence type="ECO:0000256" key="1">
    <source>
        <dbReference type="SAM" id="Phobius"/>
    </source>
</evidence>
<dbReference type="InterPro" id="IPR010364">
    <property type="entry name" value="Uncharacterised_IM_CreD"/>
</dbReference>
<feature type="transmembrane region" description="Helical" evidence="1">
    <location>
        <begin position="20"/>
        <end position="41"/>
    </location>
</feature>
<dbReference type="EMBL" id="SACL01000006">
    <property type="protein sequence ID" value="RVT95346.1"/>
    <property type="molecule type" value="Genomic_DNA"/>
</dbReference>
<dbReference type="PIRSF" id="PIRSF004548">
    <property type="entry name" value="CreD"/>
    <property type="match status" value="1"/>
</dbReference>
<proteinExistence type="predicted"/>
<organism evidence="2 3">
    <name type="scientific">Rhodovarius crocodyli</name>
    <dbReference type="NCBI Taxonomy" id="1979269"/>
    <lineage>
        <taxon>Bacteria</taxon>
        <taxon>Pseudomonadati</taxon>
        <taxon>Pseudomonadota</taxon>
        <taxon>Alphaproteobacteria</taxon>
        <taxon>Acetobacterales</taxon>
        <taxon>Roseomonadaceae</taxon>
        <taxon>Rhodovarius</taxon>
    </lineage>
</organism>
<feature type="transmembrane region" description="Helical" evidence="1">
    <location>
        <begin position="412"/>
        <end position="430"/>
    </location>
</feature>
<dbReference type="AlphaFoldDB" id="A0A437MCH4"/>
<dbReference type="RefSeq" id="WP_127788832.1">
    <property type="nucleotide sequence ID" value="NZ_SACL01000006.1"/>
</dbReference>
<dbReference type="PANTHER" id="PTHR30092:SF0">
    <property type="entry name" value="INNER MEMBRANE PROTEIN CRED"/>
    <property type="match status" value="1"/>
</dbReference>
<evidence type="ECO:0000313" key="2">
    <source>
        <dbReference type="EMBL" id="RVT95346.1"/>
    </source>
</evidence>
<dbReference type="NCBIfam" id="NF008712">
    <property type="entry name" value="PRK11715.1-1"/>
    <property type="match status" value="1"/>
</dbReference>
<keyword evidence="1" id="KW-0812">Transmembrane</keyword>
<dbReference type="Pfam" id="PF06123">
    <property type="entry name" value="CreD"/>
    <property type="match status" value="1"/>
</dbReference>
<reference evidence="2 3" key="1">
    <citation type="submission" date="2019-01" db="EMBL/GenBank/DDBJ databases">
        <authorList>
            <person name="Chen W.-M."/>
        </authorList>
    </citation>
    <scope>NUCLEOTIDE SEQUENCE [LARGE SCALE GENOMIC DNA]</scope>
    <source>
        <strain evidence="2 3">CCP-6</strain>
    </source>
</reference>
<accession>A0A437MCH4</accession>
<feature type="transmembrane region" description="Helical" evidence="1">
    <location>
        <begin position="307"/>
        <end position="326"/>
    </location>
</feature>
<dbReference type="OrthoDB" id="9791851at2"/>
<dbReference type="PANTHER" id="PTHR30092">
    <property type="entry name" value="INNER MEMBRANE PROTEIN CRED"/>
    <property type="match status" value="1"/>
</dbReference>
<dbReference type="GO" id="GO:0005886">
    <property type="term" value="C:plasma membrane"/>
    <property type="evidence" value="ECO:0007669"/>
    <property type="project" value="TreeGrafter"/>
</dbReference>
<comment type="caution">
    <text evidence="2">The sequence shown here is derived from an EMBL/GenBank/DDBJ whole genome shotgun (WGS) entry which is preliminary data.</text>
</comment>